<evidence type="ECO:0000313" key="3">
    <source>
        <dbReference type="Proteomes" id="UP001162164"/>
    </source>
</evidence>
<evidence type="ECO:0000313" key="2">
    <source>
        <dbReference type="EMBL" id="KAJ8986041.1"/>
    </source>
</evidence>
<comment type="caution">
    <text evidence="2">The sequence shown here is derived from an EMBL/GenBank/DDBJ whole genome shotgun (WGS) entry which is preliminary data.</text>
</comment>
<name>A0ABQ9K5Z3_9CUCU</name>
<organism evidence="2 3">
    <name type="scientific">Molorchus minor</name>
    <dbReference type="NCBI Taxonomy" id="1323400"/>
    <lineage>
        <taxon>Eukaryota</taxon>
        <taxon>Metazoa</taxon>
        <taxon>Ecdysozoa</taxon>
        <taxon>Arthropoda</taxon>
        <taxon>Hexapoda</taxon>
        <taxon>Insecta</taxon>
        <taxon>Pterygota</taxon>
        <taxon>Neoptera</taxon>
        <taxon>Endopterygota</taxon>
        <taxon>Coleoptera</taxon>
        <taxon>Polyphaga</taxon>
        <taxon>Cucujiformia</taxon>
        <taxon>Chrysomeloidea</taxon>
        <taxon>Cerambycidae</taxon>
        <taxon>Lamiinae</taxon>
        <taxon>Monochamini</taxon>
        <taxon>Molorchus</taxon>
    </lineage>
</organism>
<protein>
    <submittedName>
        <fullName evidence="2">Uncharacterized protein</fullName>
    </submittedName>
</protein>
<accession>A0ABQ9K5Z3</accession>
<sequence length="117" mass="13237">MEKNKEVLLQLLSFVLRGGRGFWCLSCSDVRSGHQNTAPLDMSKGASLQTYDPPQDYSASSLLSKRIWVSDSTMEQMPMWCPPTPPQQDSDVYIDQTMSFLYDVNIMSESQLPSDLH</sequence>
<keyword evidence="1" id="KW-0732">Signal</keyword>
<reference evidence="2" key="1">
    <citation type="journal article" date="2023" name="Insect Mol. Biol.">
        <title>Genome sequencing provides insights into the evolution of gene families encoding plant cell wall-degrading enzymes in longhorned beetles.</title>
        <authorList>
            <person name="Shin N.R."/>
            <person name="Okamura Y."/>
            <person name="Kirsch R."/>
            <person name="Pauchet Y."/>
        </authorList>
    </citation>
    <scope>NUCLEOTIDE SEQUENCE</scope>
    <source>
        <strain evidence="2">MMC_N1</strain>
    </source>
</reference>
<evidence type="ECO:0000256" key="1">
    <source>
        <dbReference type="SAM" id="SignalP"/>
    </source>
</evidence>
<keyword evidence="3" id="KW-1185">Reference proteome</keyword>
<dbReference type="EMBL" id="JAPWTJ010000004">
    <property type="protein sequence ID" value="KAJ8986041.1"/>
    <property type="molecule type" value="Genomic_DNA"/>
</dbReference>
<proteinExistence type="predicted"/>
<dbReference type="Proteomes" id="UP001162164">
    <property type="component" value="Unassembled WGS sequence"/>
</dbReference>
<gene>
    <name evidence="2" type="ORF">NQ317_013926</name>
</gene>
<feature type="chain" id="PRO_5046340533" evidence="1">
    <location>
        <begin position="22"/>
        <end position="117"/>
    </location>
</feature>
<feature type="signal peptide" evidence="1">
    <location>
        <begin position="1"/>
        <end position="21"/>
    </location>
</feature>